<dbReference type="STRING" id="485916.Dtox_3649"/>
<dbReference type="AlphaFoldDB" id="C8VWJ5"/>
<evidence type="ECO:0000313" key="3">
    <source>
        <dbReference type="Proteomes" id="UP000002217"/>
    </source>
</evidence>
<name>C8VWJ5_DESAS</name>
<feature type="compositionally biased region" description="Basic and acidic residues" evidence="1">
    <location>
        <begin position="631"/>
        <end position="642"/>
    </location>
</feature>
<proteinExistence type="predicted"/>
<dbReference type="NCBIfam" id="TIGR01863">
    <property type="entry name" value="cas_Csd1"/>
    <property type="match status" value="1"/>
</dbReference>
<organism evidence="2 3">
    <name type="scientific">Desulfofarcimen acetoxidans (strain ATCC 49208 / DSM 771 / KCTC 5769 / VKM B-1644 / 5575)</name>
    <name type="common">Desulfotomaculum acetoxidans</name>
    <dbReference type="NCBI Taxonomy" id="485916"/>
    <lineage>
        <taxon>Bacteria</taxon>
        <taxon>Bacillati</taxon>
        <taxon>Bacillota</taxon>
        <taxon>Clostridia</taxon>
        <taxon>Eubacteriales</taxon>
        <taxon>Peptococcaceae</taxon>
        <taxon>Desulfofarcimen</taxon>
    </lineage>
</organism>
<evidence type="ECO:0000256" key="1">
    <source>
        <dbReference type="SAM" id="MobiDB-lite"/>
    </source>
</evidence>
<dbReference type="KEGG" id="dae:Dtox_3649"/>
<dbReference type="EMBL" id="CP001720">
    <property type="protein sequence ID" value="ACV64359.1"/>
    <property type="molecule type" value="Genomic_DNA"/>
</dbReference>
<evidence type="ECO:0000313" key="2">
    <source>
        <dbReference type="EMBL" id="ACV64359.1"/>
    </source>
</evidence>
<reference evidence="2 3" key="1">
    <citation type="journal article" date="2009" name="Stand. Genomic Sci.">
        <title>Complete genome sequence of Desulfotomaculum acetoxidans type strain (5575).</title>
        <authorList>
            <person name="Spring S."/>
            <person name="Lapidus A."/>
            <person name="Schroder M."/>
            <person name="Gleim D."/>
            <person name="Sims D."/>
            <person name="Meincke L."/>
            <person name="Glavina Del Rio T."/>
            <person name="Tice H."/>
            <person name="Copeland A."/>
            <person name="Cheng J.F."/>
            <person name="Lucas S."/>
            <person name="Chen F."/>
            <person name="Nolan M."/>
            <person name="Bruce D."/>
            <person name="Goodwin L."/>
            <person name="Pitluck S."/>
            <person name="Ivanova N."/>
            <person name="Mavromatis K."/>
            <person name="Mikhailova N."/>
            <person name="Pati A."/>
            <person name="Chen A."/>
            <person name="Palaniappan K."/>
            <person name="Land M."/>
            <person name="Hauser L."/>
            <person name="Chang Y.J."/>
            <person name="Jeffries C.D."/>
            <person name="Chain P."/>
            <person name="Saunders E."/>
            <person name="Brettin T."/>
            <person name="Detter J.C."/>
            <person name="Goker M."/>
            <person name="Bristow J."/>
            <person name="Eisen J.A."/>
            <person name="Markowitz V."/>
            <person name="Hugenholtz P."/>
            <person name="Kyrpides N.C."/>
            <person name="Klenk H.P."/>
            <person name="Han C."/>
        </authorList>
    </citation>
    <scope>NUCLEOTIDE SEQUENCE [LARGE SCALE GENOMIC DNA]</scope>
    <source>
        <strain evidence="3">ATCC 49208 / DSM 771 / VKM B-1644</strain>
    </source>
</reference>
<dbReference type="HOGENOM" id="CLU_016417_0_0_9"/>
<dbReference type="OrthoDB" id="5389988at2"/>
<protein>
    <submittedName>
        <fullName evidence="2">CRISPR-associated protein, Csd1 family</fullName>
    </submittedName>
</protein>
<dbReference type="InterPro" id="IPR010144">
    <property type="entry name" value="CRISPR-assoc_prot_Csd1-typ"/>
</dbReference>
<dbReference type="CDD" id="cd09757">
    <property type="entry name" value="Cas8c_I-C"/>
    <property type="match status" value="1"/>
</dbReference>
<dbReference type="eggNOG" id="COG5632">
    <property type="taxonomic scope" value="Bacteria"/>
</dbReference>
<feature type="region of interest" description="Disordered" evidence="1">
    <location>
        <begin position="617"/>
        <end position="642"/>
    </location>
</feature>
<accession>C8VWJ5</accession>
<sequence>MGWIHKLYDTYENCQAEVGMAGPDGQVMPLLPIGHSTQNAQIEVILNGEGNFRSAKVLDKEETVTIIPVTEDSATRSSGIAPHPLCDKLQYVAGDYIDYVTKKNGREFFTKYMEQLEDWCGSVYSHPKVRAVFNYLKKESLIGDLISQKILVCDDKGLLAKGVKMGAGEQSDAFIRFRVETEGEEESAVWLDPQVYESYINYYLSRQKEIDLCYVRGQTIPCSDKHPAKVRNTGDKSKLISANDTVGFTFRGRFNDKSQAVRVGYETTQKGHNALRWLIDRQGYKNGDQAIVAWGTKNQFLPPFLNDTEDFFPEEPPSVATEKEFAQRLNKAIVGYGCELDTKAEIVIMGLDAATVGRLAITYYRELDGWDFLNRIKAWHSSCIWKHSYKKVPDGFNEKGKPNFKYLTFIGAPSPREITWAAYGDKASDKLKKATVERLLPCIIDGARLPYDLVSSAVNLVSNPLGLENWEWEKALTITCALIRKYRYDKSGKKEVWEMSLDENQKDRSYLFGRLLAIAQQIEEYALYTTGEKRVTNAERLMHQFKIHPYKTWGIIIDKLRPYLDRLGSKAAFLTELLTQVNAMLPFEEFTSRDKLQDSYILGYYCQREVFMEERKQRREEKQKKKLANVTERENEHEPIDK</sequence>
<keyword evidence="3" id="KW-1185">Reference proteome</keyword>
<dbReference type="Proteomes" id="UP000002217">
    <property type="component" value="Chromosome"/>
</dbReference>
<dbReference type="Pfam" id="PF09709">
    <property type="entry name" value="Cas_Csd1"/>
    <property type="match status" value="1"/>
</dbReference>
<gene>
    <name evidence="2" type="ordered locus">Dtox_3649</name>
</gene>
<dbReference type="RefSeq" id="WP_015759046.1">
    <property type="nucleotide sequence ID" value="NC_013216.1"/>
</dbReference>